<evidence type="ECO:0000256" key="3">
    <source>
        <dbReference type="ARBA" id="ARBA00022722"/>
    </source>
</evidence>
<dbReference type="PANTHER" id="PTHR34139:SF1">
    <property type="entry name" value="RNASE MJ1380-RELATED"/>
    <property type="match status" value="1"/>
</dbReference>
<dbReference type="GO" id="GO:0004540">
    <property type="term" value="F:RNA nuclease activity"/>
    <property type="evidence" value="ECO:0007669"/>
    <property type="project" value="InterPro"/>
</dbReference>
<evidence type="ECO:0000256" key="2">
    <source>
        <dbReference type="ARBA" id="ARBA00022649"/>
    </source>
</evidence>
<proteinExistence type="inferred from homology"/>
<evidence type="ECO:0000256" key="4">
    <source>
        <dbReference type="ARBA" id="ARBA00022741"/>
    </source>
</evidence>
<dbReference type="Pfam" id="PF01934">
    <property type="entry name" value="HepT-like"/>
    <property type="match status" value="1"/>
</dbReference>
<keyword evidence="4" id="KW-0547">Nucleotide-binding</keyword>
<dbReference type="InterPro" id="IPR051813">
    <property type="entry name" value="HepT_RNase_toxin"/>
</dbReference>
<dbReference type="Gene3D" id="1.20.120.580">
    <property type="entry name" value="bsu32300-like"/>
    <property type="match status" value="1"/>
</dbReference>
<dbReference type="InterPro" id="IPR037038">
    <property type="entry name" value="HepT-like_sf"/>
</dbReference>
<comment type="similarity">
    <text evidence="6">Belongs to the HepT RNase toxin family.</text>
</comment>
<evidence type="ECO:0000313" key="7">
    <source>
        <dbReference type="EMBL" id="KKK63832.1"/>
    </source>
</evidence>
<keyword evidence="3" id="KW-0540">Nuclease</keyword>
<sequence length="114" mass="13012">MRKDEAWLLDVLLACREALEFVDGVSQEEFLGDRQLQSAVSMKLEIIGEAARALSAECKQAHPDIPWQAIVGLRHRIVHEYFRLDLDIIWDILQKDVPELIGLVQPLVPPEDEV</sequence>
<dbReference type="PANTHER" id="PTHR34139">
    <property type="entry name" value="UPF0331 PROTEIN MJ0127"/>
    <property type="match status" value="1"/>
</dbReference>
<evidence type="ECO:0000256" key="6">
    <source>
        <dbReference type="ARBA" id="ARBA00024207"/>
    </source>
</evidence>
<protein>
    <recommendedName>
        <fullName evidence="8">DUF86 domain-containing protein</fullName>
    </recommendedName>
</protein>
<reference evidence="7" key="1">
    <citation type="journal article" date="2015" name="Nature">
        <title>Complex archaea that bridge the gap between prokaryotes and eukaryotes.</title>
        <authorList>
            <person name="Spang A."/>
            <person name="Saw J.H."/>
            <person name="Jorgensen S.L."/>
            <person name="Zaremba-Niedzwiedzka K."/>
            <person name="Martijn J."/>
            <person name="Lind A.E."/>
            <person name="van Eijk R."/>
            <person name="Schleper C."/>
            <person name="Guy L."/>
            <person name="Ettema T.J."/>
        </authorList>
    </citation>
    <scope>NUCLEOTIDE SEQUENCE</scope>
</reference>
<dbReference type="GO" id="GO:0016787">
    <property type="term" value="F:hydrolase activity"/>
    <property type="evidence" value="ECO:0007669"/>
    <property type="project" value="UniProtKB-KW"/>
</dbReference>
<dbReference type="GO" id="GO:0110001">
    <property type="term" value="C:toxin-antitoxin complex"/>
    <property type="evidence" value="ECO:0007669"/>
    <property type="project" value="InterPro"/>
</dbReference>
<organism evidence="7">
    <name type="scientific">marine sediment metagenome</name>
    <dbReference type="NCBI Taxonomy" id="412755"/>
    <lineage>
        <taxon>unclassified sequences</taxon>
        <taxon>metagenomes</taxon>
        <taxon>ecological metagenomes</taxon>
    </lineage>
</organism>
<dbReference type="EMBL" id="LAZR01061311">
    <property type="protein sequence ID" value="KKK63832.1"/>
    <property type="molecule type" value="Genomic_DNA"/>
</dbReference>
<evidence type="ECO:0000256" key="5">
    <source>
        <dbReference type="ARBA" id="ARBA00022801"/>
    </source>
</evidence>
<keyword evidence="5" id="KW-0378">Hydrolase</keyword>
<dbReference type="InterPro" id="IPR008201">
    <property type="entry name" value="HepT-like"/>
</dbReference>
<evidence type="ECO:0008006" key="8">
    <source>
        <dbReference type="Google" id="ProtNLM"/>
    </source>
</evidence>
<dbReference type="AlphaFoldDB" id="A0A0F8X3Y4"/>
<name>A0A0F8X3Y4_9ZZZZ</name>
<keyword evidence="2" id="KW-1277">Toxin-antitoxin system</keyword>
<evidence type="ECO:0000256" key="1">
    <source>
        <dbReference type="ARBA" id="ARBA00022553"/>
    </source>
</evidence>
<comment type="caution">
    <text evidence="7">The sequence shown here is derived from an EMBL/GenBank/DDBJ whole genome shotgun (WGS) entry which is preliminary data.</text>
</comment>
<dbReference type="GO" id="GO:0000166">
    <property type="term" value="F:nucleotide binding"/>
    <property type="evidence" value="ECO:0007669"/>
    <property type="project" value="UniProtKB-KW"/>
</dbReference>
<gene>
    <name evidence="7" type="ORF">LCGC14_2990320</name>
</gene>
<keyword evidence="1" id="KW-0597">Phosphoprotein</keyword>
<accession>A0A0F8X3Y4</accession>